<dbReference type="InterPro" id="IPR013538">
    <property type="entry name" value="ASHA1/2-like_C"/>
</dbReference>
<dbReference type="RefSeq" id="WP_085500384.1">
    <property type="nucleotide sequence ID" value="NZ_FXAO01000009.1"/>
</dbReference>
<evidence type="ECO:0000313" key="4">
    <source>
        <dbReference type="Proteomes" id="UP000193420"/>
    </source>
</evidence>
<dbReference type="OrthoDB" id="287565at2"/>
<organism evidence="3 4">
    <name type="scientific">Arenibacter troitsensis</name>
    <dbReference type="NCBI Taxonomy" id="188872"/>
    <lineage>
        <taxon>Bacteria</taxon>
        <taxon>Pseudomonadati</taxon>
        <taxon>Bacteroidota</taxon>
        <taxon>Flavobacteriia</taxon>
        <taxon>Flavobacteriales</taxon>
        <taxon>Flavobacteriaceae</taxon>
        <taxon>Arenibacter</taxon>
    </lineage>
</organism>
<name>A0A1X7L3L0_9FLAO</name>
<evidence type="ECO:0000313" key="3">
    <source>
        <dbReference type="EMBL" id="SMG48064.1"/>
    </source>
</evidence>
<feature type="domain" description="Activator of Hsp90 ATPase homologue 1/2-like C-terminal" evidence="2">
    <location>
        <begin position="24"/>
        <end position="140"/>
    </location>
</feature>
<dbReference type="InterPro" id="IPR023393">
    <property type="entry name" value="START-like_dom_sf"/>
</dbReference>
<dbReference type="Pfam" id="PF08327">
    <property type="entry name" value="AHSA1"/>
    <property type="match status" value="1"/>
</dbReference>
<dbReference type="AlphaFoldDB" id="A0A1X7L3L0"/>
<dbReference type="EMBL" id="FXAO01000009">
    <property type="protein sequence ID" value="SMG48064.1"/>
    <property type="molecule type" value="Genomic_DNA"/>
</dbReference>
<comment type="similarity">
    <text evidence="1">Belongs to the AHA1 family.</text>
</comment>
<gene>
    <name evidence="3" type="ORF">SAMN03080602_03684</name>
</gene>
<dbReference type="Gene3D" id="3.30.530.20">
    <property type="match status" value="1"/>
</dbReference>
<dbReference type="STRING" id="188872.SAMN03080602_03684"/>
<evidence type="ECO:0000256" key="1">
    <source>
        <dbReference type="ARBA" id="ARBA00006817"/>
    </source>
</evidence>
<dbReference type="SUPFAM" id="SSF55961">
    <property type="entry name" value="Bet v1-like"/>
    <property type="match status" value="1"/>
</dbReference>
<sequence length="143" mass="16876">MAHYTYYFSTHKPDYEIFNFLLEINNWWVGFHNETITGSTQKLGDEFSFHAGGGMHITKQKLVELIPHKKIVWLVTESKLSFLEDVEEWKDTKLIFDLQQYSDGETKVQFMHEGLTPEIACFDQCSSSWSRYLKQLETNLNKK</sequence>
<dbReference type="Proteomes" id="UP000193420">
    <property type="component" value="Unassembled WGS sequence"/>
</dbReference>
<protein>
    <submittedName>
        <fullName evidence="3">Activator of Hsp90 ATPase homolog 1-like protein</fullName>
    </submittedName>
</protein>
<proteinExistence type="inferred from homology"/>
<reference evidence="4" key="1">
    <citation type="submission" date="2017-04" db="EMBL/GenBank/DDBJ databases">
        <authorList>
            <person name="Varghese N."/>
            <person name="Submissions S."/>
        </authorList>
    </citation>
    <scope>NUCLEOTIDE SEQUENCE [LARGE SCALE GENOMIC DNA]</scope>
    <source>
        <strain evidence="4">DSM 19835</strain>
    </source>
</reference>
<keyword evidence="4" id="KW-1185">Reference proteome</keyword>
<evidence type="ECO:0000259" key="2">
    <source>
        <dbReference type="Pfam" id="PF08327"/>
    </source>
</evidence>
<accession>A0A1X7L3L0</accession>